<evidence type="ECO:0000256" key="1">
    <source>
        <dbReference type="ARBA" id="ARBA00022490"/>
    </source>
</evidence>
<feature type="domain" description="Exonuclease VII large subunit C-terminal" evidence="5">
    <location>
        <begin position="116"/>
        <end position="332"/>
    </location>
</feature>
<dbReference type="CDD" id="cd04489">
    <property type="entry name" value="ExoVII_LU_OBF"/>
    <property type="match status" value="1"/>
</dbReference>
<sequence>MLTLTEFNSILKNKLPNIIYHIKGEVSRPKLYDSGLYFTLKDDNIMMNCKMWKSNITSDIINIKNGDNIEVKAQVDLYKGALSLTINWAKKLNNIGDLHATFELLKEDFKNKGYYNKKLKLPDSINKIALLTSMKGAAVHDFEYAINNVNCLVDIIKIDVQVQGIDCPKQIIDVLNNYDFSSVDLIVITRGGGSMEDLWGFNDKHLMETIYKRNKPVLAAIGHMIDTTLIDFVADISCPTPSLAAQYIIDYNKKYVDKINNHKQDLYNKLINYINKNLSKLDKINNKKIELKSSIHSKREKYKSSINYEIKTKLLKLEQLSNKHKSSFNNIIINNNINYEEFTQIINKKEAFTLVWNNTIININNYTESL</sequence>
<dbReference type="GO" id="GO:0008855">
    <property type="term" value="F:exodeoxyribonuclease VII activity"/>
    <property type="evidence" value="ECO:0007669"/>
    <property type="project" value="InterPro"/>
</dbReference>
<reference evidence="7" key="1">
    <citation type="journal article" date="2020" name="Nature">
        <title>Giant virus diversity and host interactions through global metagenomics.</title>
        <authorList>
            <person name="Schulz F."/>
            <person name="Roux S."/>
            <person name="Paez-Espino D."/>
            <person name="Jungbluth S."/>
            <person name="Walsh D.A."/>
            <person name="Denef V.J."/>
            <person name="McMahon K.D."/>
            <person name="Konstantinidis K.T."/>
            <person name="Eloe-Fadrosh E.A."/>
            <person name="Kyrpides N.C."/>
            <person name="Woyke T."/>
        </authorList>
    </citation>
    <scope>NUCLEOTIDE SEQUENCE</scope>
    <source>
        <strain evidence="7">GVMAG-M-3300023184-177</strain>
    </source>
</reference>
<dbReference type="PANTHER" id="PTHR30008">
    <property type="entry name" value="EXODEOXYRIBONUCLEASE 7 LARGE SUBUNIT"/>
    <property type="match status" value="1"/>
</dbReference>
<keyword evidence="1" id="KW-0963">Cytoplasm</keyword>
<evidence type="ECO:0000256" key="3">
    <source>
        <dbReference type="ARBA" id="ARBA00022801"/>
    </source>
</evidence>
<organism evidence="7">
    <name type="scientific">viral metagenome</name>
    <dbReference type="NCBI Taxonomy" id="1070528"/>
    <lineage>
        <taxon>unclassified sequences</taxon>
        <taxon>metagenomes</taxon>
        <taxon>organismal metagenomes</taxon>
    </lineage>
</organism>
<dbReference type="Pfam" id="PF02601">
    <property type="entry name" value="Exonuc_VII_L"/>
    <property type="match status" value="1"/>
</dbReference>
<dbReference type="EMBL" id="MN740017">
    <property type="protein sequence ID" value="QHT84363.1"/>
    <property type="molecule type" value="Genomic_DNA"/>
</dbReference>
<accession>A0A6C0HWZ0</accession>
<keyword evidence="2" id="KW-0540">Nuclease</keyword>
<dbReference type="InterPro" id="IPR003753">
    <property type="entry name" value="Exonuc_VII_L"/>
</dbReference>
<dbReference type="InterPro" id="IPR020579">
    <property type="entry name" value="Exonuc_VII_lsu_C"/>
</dbReference>
<keyword evidence="4" id="KW-0269">Exonuclease</keyword>
<keyword evidence="3" id="KW-0378">Hydrolase</keyword>
<name>A0A6C0HWZ0_9ZZZZ</name>
<dbReference type="GO" id="GO:0009318">
    <property type="term" value="C:exodeoxyribonuclease VII complex"/>
    <property type="evidence" value="ECO:0007669"/>
    <property type="project" value="InterPro"/>
</dbReference>
<proteinExistence type="predicted"/>
<feature type="domain" description="OB-fold nucleic acid binding" evidence="6">
    <location>
        <begin position="3"/>
        <end position="84"/>
    </location>
</feature>
<evidence type="ECO:0000259" key="6">
    <source>
        <dbReference type="Pfam" id="PF13742"/>
    </source>
</evidence>
<dbReference type="GO" id="GO:0003676">
    <property type="term" value="F:nucleic acid binding"/>
    <property type="evidence" value="ECO:0007669"/>
    <property type="project" value="InterPro"/>
</dbReference>
<evidence type="ECO:0000259" key="5">
    <source>
        <dbReference type="Pfam" id="PF02601"/>
    </source>
</evidence>
<dbReference type="Pfam" id="PF13742">
    <property type="entry name" value="tRNA_anti_2"/>
    <property type="match status" value="1"/>
</dbReference>
<evidence type="ECO:0000256" key="4">
    <source>
        <dbReference type="ARBA" id="ARBA00022839"/>
    </source>
</evidence>
<dbReference type="GO" id="GO:0006308">
    <property type="term" value="P:DNA catabolic process"/>
    <property type="evidence" value="ECO:0007669"/>
    <property type="project" value="InterPro"/>
</dbReference>
<evidence type="ECO:0000313" key="7">
    <source>
        <dbReference type="EMBL" id="QHT84363.1"/>
    </source>
</evidence>
<evidence type="ECO:0008006" key="8">
    <source>
        <dbReference type="Google" id="ProtNLM"/>
    </source>
</evidence>
<protein>
    <recommendedName>
        <fullName evidence="8">Exonuclease VII large subunit C-terminal domain-containing protein</fullName>
    </recommendedName>
</protein>
<dbReference type="NCBIfam" id="TIGR00237">
    <property type="entry name" value="xseA"/>
    <property type="match status" value="1"/>
</dbReference>
<dbReference type="AlphaFoldDB" id="A0A6C0HWZ0"/>
<dbReference type="InterPro" id="IPR025824">
    <property type="entry name" value="OB-fold_nuc-bd_dom"/>
</dbReference>
<dbReference type="PANTHER" id="PTHR30008:SF0">
    <property type="entry name" value="EXODEOXYRIBONUCLEASE 7 LARGE SUBUNIT"/>
    <property type="match status" value="1"/>
</dbReference>
<evidence type="ECO:0000256" key="2">
    <source>
        <dbReference type="ARBA" id="ARBA00022722"/>
    </source>
</evidence>